<feature type="domain" description="TRASH" evidence="2">
    <location>
        <begin position="5"/>
        <end position="42"/>
    </location>
</feature>
<dbReference type="SUPFAM" id="SSF47240">
    <property type="entry name" value="Ferritin-like"/>
    <property type="match status" value="1"/>
</dbReference>
<evidence type="ECO:0000259" key="2">
    <source>
        <dbReference type="SMART" id="SM00746"/>
    </source>
</evidence>
<gene>
    <name evidence="3" type="ORF">R50_0236</name>
</gene>
<organism evidence="3 4">
    <name type="scientific">Candidatus Hydrogenisulfobacillus filiaventi</name>
    <dbReference type="NCBI Taxonomy" id="2707344"/>
    <lineage>
        <taxon>Bacteria</taxon>
        <taxon>Bacillati</taxon>
        <taxon>Bacillota</taxon>
        <taxon>Clostridia</taxon>
        <taxon>Eubacteriales</taxon>
        <taxon>Clostridiales Family XVII. Incertae Sedis</taxon>
        <taxon>Candidatus Hydrogenisulfobacillus</taxon>
    </lineage>
</organism>
<dbReference type="Gene3D" id="1.10.620.20">
    <property type="entry name" value="Ribonucleotide Reductase, subunit A"/>
    <property type="match status" value="1"/>
</dbReference>
<keyword evidence="4" id="KW-1185">Reference proteome</keyword>
<evidence type="ECO:0000313" key="4">
    <source>
        <dbReference type="Proteomes" id="UP000503399"/>
    </source>
</evidence>
<dbReference type="InterPro" id="IPR009078">
    <property type="entry name" value="Ferritin-like_SF"/>
</dbReference>
<feature type="compositionally biased region" description="Basic residues" evidence="1">
    <location>
        <begin position="53"/>
        <end position="67"/>
    </location>
</feature>
<dbReference type="SMART" id="SM00746">
    <property type="entry name" value="TRASH"/>
    <property type="match status" value="1"/>
</dbReference>
<accession>A0A6F8ZE58</accession>
<dbReference type="KEGG" id="hfv:R50_0236"/>
<evidence type="ECO:0000313" key="3">
    <source>
        <dbReference type="EMBL" id="CAB1127742.1"/>
    </source>
</evidence>
<dbReference type="GO" id="GO:0016491">
    <property type="term" value="F:oxidoreductase activity"/>
    <property type="evidence" value="ECO:0007669"/>
    <property type="project" value="InterPro"/>
</dbReference>
<protein>
    <submittedName>
        <fullName evidence="3">YHS domain-containing protein</fullName>
    </submittedName>
</protein>
<dbReference type="Proteomes" id="UP000503399">
    <property type="component" value="Chromosome"/>
</dbReference>
<dbReference type="AlphaFoldDB" id="A0A6F8ZE58"/>
<dbReference type="InterPro" id="IPR007029">
    <property type="entry name" value="YHS_dom"/>
</dbReference>
<dbReference type="Pfam" id="PF04945">
    <property type="entry name" value="YHS"/>
    <property type="match status" value="1"/>
</dbReference>
<proteinExistence type="predicted"/>
<reference evidence="3 4" key="1">
    <citation type="submission" date="2020-02" db="EMBL/GenBank/DDBJ databases">
        <authorList>
            <person name="Hogendoorn C."/>
        </authorList>
    </citation>
    <scope>NUCLEOTIDE SEQUENCE [LARGE SCALE GENOMIC DNA]</scope>
    <source>
        <strain evidence="3">R501</strain>
    </source>
</reference>
<dbReference type="InterPro" id="IPR012348">
    <property type="entry name" value="RNR-like"/>
</dbReference>
<dbReference type="EMBL" id="LR778114">
    <property type="protein sequence ID" value="CAB1127742.1"/>
    <property type="molecule type" value="Genomic_DNA"/>
</dbReference>
<dbReference type="InterPro" id="IPR011017">
    <property type="entry name" value="TRASH_dom"/>
</dbReference>
<sequence>MQVVDVVCHMTVDSETAIRREYQGQAYYFCAEGCARAFEQNPEAYLGQEGGHGGHHHHHHHGMHHSE</sequence>
<name>A0A6F8ZE58_9FIRM</name>
<evidence type="ECO:0000256" key="1">
    <source>
        <dbReference type="SAM" id="MobiDB-lite"/>
    </source>
</evidence>
<feature type="region of interest" description="Disordered" evidence="1">
    <location>
        <begin position="45"/>
        <end position="67"/>
    </location>
</feature>